<evidence type="ECO:0000313" key="2">
    <source>
        <dbReference type="Proteomes" id="UP000248961"/>
    </source>
</evidence>
<evidence type="ECO:0000313" key="1">
    <source>
        <dbReference type="EMBL" id="RAL09172.1"/>
    </source>
</evidence>
<sequence>MILFGIMQRCVRFAHSSVKQFFLSNRDDRDLRYPDNEAQGNLGCGEFCVAYLSFSDFSLQIVKQEHDRTSSGSAVLMPALLAGDALKSSLVSLFRAPRNQKVSVNLPIRPVRRGPPGAQYRFLNYAVSNWGLQTRDIRPDSPVWGDFTQFATCFNEAWNIHPWVSGGRSRHSFIHGLFGWVVKEQHNPLLSIVTRMNMTL</sequence>
<reference evidence="1 2" key="1">
    <citation type="submission" date="2018-02" db="EMBL/GenBank/DDBJ databases">
        <title>The genomes of Aspergillus section Nigri reveals drivers in fungal speciation.</title>
        <authorList>
            <consortium name="DOE Joint Genome Institute"/>
            <person name="Vesth T.C."/>
            <person name="Nybo J."/>
            <person name="Theobald S."/>
            <person name="Brandl J."/>
            <person name="Frisvad J.C."/>
            <person name="Nielsen K.F."/>
            <person name="Lyhne E.K."/>
            <person name="Kogle M.E."/>
            <person name="Kuo A."/>
            <person name="Riley R."/>
            <person name="Clum A."/>
            <person name="Nolan M."/>
            <person name="Lipzen A."/>
            <person name="Salamov A."/>
            <person name="Henrissat B."/>
            <person name="Wiebenga A."/>
            <person name="De vries R.P."/>
            <person name="Grigoriev I.V."/>
            <person name="Mortensen U.H."/>
            <person name="Andersen M.R."/>
            <person name="Baker S.E."/>
        </authorList>
    </citation>
    <scope>NUCLEOTIDE SEQUENCE [LARGE SCALE GENOMIC DNA]</scope>
    <source>
        <strain evidence="1 2">CBS 101889</strain>
    </source>
</reference>
<keyword evidence="2" id="KW-1185">Reference proteome</keyword>
<protein>
    <submittedName>
        <fullName evidence="1">Uncharacterized protein</fullName>
    </submittedName>
</protein>
<dbReference type="RefSeq" id="XP_025548326.1">
    <property type="nucleotide sequence ID" value="XM_025690425.1"/>
</dbReference>
<dbReference type="Proteomes" id="UP000248961">
    <property type="component" value="Unassembled WGS sequence"/>
</dbReference>
<dbReference type="AlphaFoldDB" id="A0A395HML0"/>
<accession>A0A395HML0</accession>
<proteinExistence type="predicted"/>
<name>A0A395HML0_ASPHC</name>
<dbReference type="VEuPathDB" id="FungiDB:BO97DRAFT_185648"/>
<dbReference type="GeneID" id="37194714"/>
<dbReference type="OrthoDB" id="1577640at2759"/>
<gene>
    <name evidence="1" type="ORF">BO97DRAFT_185648</name>
</gene>
<organism evidence="1 2">
    <name type="scientific">Aspergillus homomorphus (strain CBS 101889)</name>
    <dbReference type="NCBI Taxonomy" id="1450537"/>
    <lineage>
        <taxon>Eukaryota</taxon>
        <taxon>Fungi</taxon>
        <taxon>Dikarya</taxon>
        <taxon>Ascomycota</taxon>
        <taxon>Pezizomycotina</taxon>
        <taxon>Eurotiomycetes</taxon>
        <taxon>Eurotiomycetidae</taxon>
        <taxon>Eurotiales</taxon>
        <taxon>Aspergillaceae</taxon>
        <taxon>Aspergillus</taxon>
        <taxon>Aspergillus subgen. Circumdati</taxon>
    </lineage>
</organism>
<dbReference type="EMBL" id="KZ824306">
    <property type="protein sequence ID" value="RAL09172.1"/>
    <property type="molecule type" value="Genomic_DNA"/>
</dbReference>